<dbReference type="InterPro" id="IPR011711">
    <property type="entry name" value="GntR_C"/>
</dbReference>
<evidence type="ECO:0000313" key="6">
    <source>
        <dbReference type="Proteomes" id="UP001208938"/>
    </source>
</evidence>
<keyword evidence="2" id="KW-0238">DNA-binding</keyword>
<evidence type="ECO:0000256" key="2">
    <source>
        <dbReference type="ARBA" id="ARBA00023125"/>
    </source>
</evidence>
<reference evidence="5 6" key="1">
    <citation type="submission" date="2022-10" db="EMBL/GenBank/DDBJ databases">
        <title>Pararhodobacter sp. nov., isolated from marine algae.</title>
        <authorList>
            <person name="Choi B.J."/>
            <person name="Kim J.M."/>
            <person name="Lee J.K."/>
            <person name="Choi D.G."/>
            <person name="Jeon C.O."/>
        </authorList>
    </citation>
    <scope>NUCLEOTIDE SEQUENCE [LARGE SCALE GENOMIC DNA]</scope>
    <source>
        <strain evidence="5 6">ZQ420</strain>
    </source>
</reference>
<evidence type="ECO:0000256" key="1">
    <source>
        <dbReference type="ARBA" id="ARBA00023015"/>
    </source>
</evidence>
<dbReference type="Gene3D" id="1.20.120.530">
    <property type="entry name" value="GntR ligand-binding domain-like"/>
    <property type="match status" value="1"/>
</dbReference>
<dbReference type="PROSITE" id="PS50949">
    <property type="entry name" value="HTH_GNTR"/>
    <property type="match status" value="1"/>
</dbReference>
<gene>
    <name evidence="5" type="ORF">OKW52_16855</name>
</gene>
<protein>
    <submittedName>
        <fullName evidence="5">FCD domain-containing protein</fullName>
    </submittedName>
</protein>
<accession>A0ABT3H2B3</accession>
<dbReference type="InterPro" id="IPR036388">
    <property type="entry name" value="WH-like_DNA-bd_sf"/>
</dbReference>
<evidence type="ECO:0000313" key="5">
    <source>
        <dbReference type="EMBL" id="MCW1933880.1"/>
    </source>
</evidence>
<dbReference type="SUPFAM" id="SSF48008">
    <property type="entry name" value="GntR ligand-binding domain-like"/>
    <property type="match status" value="1"/>
</dbReference>
<proteinExistence type="predicted"/>
<dbReference type="SMART" id="SM00895">
    <property type="entry name" value="FCD"/>
    <property type="match status" value="1"/>
</dbReference>
<dbReference type="EMBL" id="JAPDFL010000001">
    <property type="protein sequence ID" value="MCW1933880.1"/>
    <property type="molecule type" value="Genomic_DNA"/>
</dbReference>
<evidence type="ECO:0000259" key="4">
    <source>
        <dbReference type="PROSITE" id="PS50949"/>
    </source>
</evidence>
<dbReference type="SMART" id="SM00345">
    <property type="entry name" value="HTH_GNTR"/>
    <property type="match status" value="1"/>
</dbReference>
<keyword evidence="3" id="KW-0804">Transcription</keyword>
<keyword evidence="6" id="KW-1185">Reference proteome</keyword>
<dbReference type="InterPro" id="IPR008920">
    <property type="entry name" value="TF_FadR/GntR_C"/>
</dbReference>
<dbReference type="Proteomes" id="UP001208938">
    <property type="component" value="Unassembled WGS sequence"/>
</dbReference>
<evidence type="ECO:0000256" key="3">
    <source>
        <dbReference type="ARBA" id="ARBA00023163"/>
    </source>
</evidence>
<dbReference type="InterPro" id="IPR000524">
    <property type="entry name" value="Tscrpt_reg_HTH_GntR"/>
</dbReference>
<organism evidence="5 6">
    <name type="scientific">Pararhodobacter zhoushanensis</name>
    <dbReference type="NCBI Taxonomy" id="2479545"/>
    <lineage>
        <taxon>Bacteria</taxon>
        <taxon>Pseudomonadati</taxon>
        <taxon>Pseudomonadota</taxon>
        <taxon>Alphaproteobacteria</taxon>
        <taxon>Rhodobacterales</taxon>
        <taxon>Paracoccaceae</taxon>
        <taxon>Pararhodobacter</taxon>
    </lineage>
</organism>
<dbReference type="Pfam" id="PF07729">
    <property type="entry name" value="FCD"/>
    <property type="match status" value="1"/>
</dbReference>
<comment type="caution">
    <text evidence="5">The sequence shown here is derived from an EMBL/GenBank/DDBJ whole genome shotgun (WGS) entry which is preliminary data.</text>
</comment>
<dbReference type="CDD" id="cd07377">
    <property type="entry name" value="WHTH_GntR"/>
    <property type="match status" value="1"/>
</dbReference>
<dbReference type="RefSeq" id="WP_264506749.1">
    <property type="nucleotide sequence ID" value="NZ_JAPDFL010000001.1"/>
</dbReference>
<feature type="domain" description="HTH gntR-type" evidence="4">
    <location>
        <begin position="5"/>
        <end position="72"/>
    </location>
</feature>
<dbReference type="InterPro" id="IPR036390">
    <property type="entry name" value="WH_DNA-bd_sf"/>
</dbReference>
<dbReference type="Gene3D" id="1.10.10.10">
    <property type="entry name" value="Winged helix-like DNA-binding domain superfamily/Winged helix DNA-binding domain"/>
    <property type="match status" value="1"/>
</dbReference>
<dbReference type="Pfam" id="PF00392">
    <property type="entry name" value="GntR"/>
    <property type="match status" value="1"/>
</dbReference>
<name>A0ABT3H2B3_9RHOB</name>
<dbReference type="SUPFAM" id="SSF46785">
    <property type="entry name" value="Winged helix' DNA-binding domain"/>
    <property type="match status" value="1"/>
</dbReference>
<dbReference type="PANTHER" id="PTHR43537">
    <property type="entry name" value="TRANSCRIPTIONAL REGULATOR, GNTR FAMILY"/>
    <property type="match status" value="1"/>
</dbReference>
<dbReference type="PANTHER" id="PTHR43537:SF20">
    <property type="entry name" value="HTH-TYPE TRANSCRIPTIONAL REPRESSOR GLAR"/>
    <property type="match status" value="1"/>
</dbReference>
<sequence>MLTTEPDLTSAYDRLRHEILQGDLQPGERLRVADLHARYAFGLTPLREALMRLTSEGLVITEANRGARVREATLDEFRDLMHTRREIEALCLRASIAKGTSEWEAQVLSAMHLLARADLPSSPEDRATASAWERKHRRFHHALVSACDSVWLLRIWDDLADHSERYRKLRLLNYRNLAADVRDVNAEHSDIMEAALNRDPERAIALMHNHLARTEAAVARLLTDDPTLGKPS</sequence>
<keyword evidence="1" id="KW-0805">Transcription regulation</keyword>